<dbReference type="RefSeq" id="WP_272004191.1">
    <property type="nucleotide sequence ID" value="NZ_JAQNDN010000019.1"/>
</dbReference>
<name>A0ABT5BFF9_9BACT</name>
<dbReference type="Proteomes" id="UP001217838">
    <property type="component" value="Unassembled WGS sequence"/>
</dbReference>
<dbReference type="EMBL" id="JAQNDN010000019">
    <property type="protein sequence ID" value="MDC0672453.1"/>
    <property type="molecule type" value="Genomic_DNA"/>
</dbReference>
<evidence type="ECO:0000313" key="1">
    <source>
        <dbReference type="EMBL" id="MDC0672453.1"/>
    </source>
</evidence>
<gene>
    <name evidence="1" type="ORF">POL58_32185</name>
</gene>
<sequence length="107" mass="12097">MPTYISPDDLARLYPEDLDLYDVWNWDASVSENVGEIIRGFPWLADWRHTLEGLADKALRGETEPFGGEFYLRSGSEDEMTEAATRARALGVAHVIRRTGSGEPWEP</sequence>
<protein>
    <submittedName>
        <fullName evidence="1">Uncharacterized protein</fullName>
    </submittedName>
</protein>
<evidence type="ECO:0000313" key="2">
    <source>
        <dbReference type="Proteomes" id="UP001217838"/>
    </source>
</evidence>
<accession>A0ABT5BFF9</accession>
<comment type="caution">
    <text evidence="1">The sequence shown here is derived from an EMBL/GenBank/DDBJ whole genome shotgun (WGS) entry which is preliminary data.</text>
</comment>
<reference evidence="1 2" key="1">
    <citation type="submission" date="2022-11" db="EMBL/GenBank/DDBJ databases">
        <title>Minimal conservation of predation-associated metabolite biosynthetic gene clusters underscores biosynthetic potential of Myxococcota including descriptions for ten novel species: Archangium lansinium sp. nov., Myxococcus landrumus sp. nov., Nannocystis bai.</title>
        <authorList>
            <person name="Ahearne A."/>
            <person name="Stevens C."/>
            <person name="Dowd S."/>
        </authorList>
    </citation>
    <scope>NUCLEOTIDE SEQUENCE [LARGE SCALE GENOMIC DNA]</scope>
    <source>
        <strain evidence="1 2">NCELM</strain>
    </source>
</reference>
<keyword evidence="2" id="KW-1185">Reference proteome</keyword>
<organism evidence="1 2">
    <name type="scientific">Nannocystis radixulma</name>
    <dbReference type="NCBI Taxonomy" id="2995305"/>
    <lineage>
        <taxon>Bacteria</taxon>
        <taxon>Pseudomonadati</taxon>
        <taxon>Myxococcota</taxon>
        <taxon>Polyangia</taxon>
        <taxon>Nannocystales</taxon>
        <taxon>Nannocystaceae</taxon>
        <taxon>Nannocystis</taxon>
    </lineage>
</organism>
<proteinExistence type="predicted"/>